<name>A0A9D4CGX0_DREPO</name>
<gene>
    <name evidence="1" type="ORF">DPMN_050301</name>
</gene>
<organism evidence="1 2">
    <name type="scientific">Dreissena polymorpha</name>
    <name type="common">Zebra mussel</name>
    <name type="synonym">Mytilus polymorpha</name>
    <dbReference type="NCBI Taxonomy" id="45954"/>
    <lineage>
        <taxon>Eukaryota</taxon>
        <taxon>Metazoa</taxon>
        <taxon>Spiralia</taxon>
        <taxon>Lophotrochozoa</taxon>
        <taxon>Mollusca</taxon>
        <taxon>Bivalvia</taxon>
        <taxon>Autobranchia</taxon>
        <taxon>Heteroconchia</taxon>
        <taxon>Euheterodonta</taxon>
        <taxon>Imparidentia</taxon>
        <taxon>Neoheterodontei</taxon>
        <taxon>Myida</taxon>
        <taxon>Dreissenoidea</taxon>
        <taxon>Dreissenidae</taxon>
        <taxon>Dreissena</taxon>
    </lineage>
</organism>
<protein>
    <submittedName>
        <fullName evidence="1">Uncharacterized protein</fullName>
    </submittedName>
</protein>
<evidence type="ECO:0000313" key="2">
    <source>
        <dbReference type="Proteomes" id="UP000828390"/>
    </source>
</evidence>
<dbReference type="Proteomes" id="UP000828390">
    <property type="component" value="Unassembled WGS sequence"/>
</dbReference>
<dbReference type="AlphaFoldDB" id="A0A9D4CGX0"/>
<dbReference type="EMBL" id="JAIWYP010000012">
    <property type="protein sequence ID" value="KAH3724484.1"/>
    <property type="molecule type" value="Genomic_DNA"/>
</dbReference>
<comment type="caution">
    <text evidence="1">The sequence shown here is derived from an EMBL/GenBank/DDBJ whole genome shotgun (WGS) entry which is preliminary data.</text>
</comment>
<accession>A0A9D4CGX0</accession>
<keyword evidence="2" id="KW-1185">Reference proteome</keyword>
<sequence>MGTAHIMTRLLFVMQTGSGVIKHQYVLISTSVLTERHATTTPTVPTLRAALNVNVRTDTETWMGSVDSTVMI</sequence>
<reference evidence="1" key="1">
    <citation type="journal article" date="2019" name="bioRxiv">
        <title>The Genome of the Zebra Mussel, Dreissena polymorpha: A Resource for Invasive Species Research.</title>
        <authorList>
            <person name="McCartney M.A."/>
            <person name="Auch B."/>
            <person name="Kono T."/>
            <person name="Mallez S."/>
            <person name="Zhang Y."/>
            <person name="Obille A."/>
            <person name="Becker A."/>
            <person name="Abrahante J.E."/>
            <person name="Garbe J."/>
            <person name="Badalamenti J.P."/>
            <person name="Herman A."/>
            <person name="Mangelson H."/>
            <person name="Liachko I."/>
            <person name="Sullivan S."/>
            <person name="Sone E.D."/>
            <person name="Koren S."/>
            <person name="Silverstein K.A.T."/>
            <person name="Beckman K.B."/>
            <person name="Gohl D.M."/>
        </authorList>
    </citation>
    <scope>NUCLEOTIDE SEQUENCE</scope>
    <source>
        <strain evidence="1">Duluth1</strain>
        <tissue evidence="1">Whole animal</tissue>
    </source>
</reference>
<proteinExistence type="predicted"/>
<reference evidence="1" key="2">
    <citation type="submission" date="2020-11" db="EMBL/GenBank/DDBJ databases">
        <authorList>
            <person name="McCartney M.A."/>
            <person name="Auch B."/>
            <person name="Kono T."/>
            <person name="Mallez S."/>
            <person name="Becker A."/>
            <person name="Gohl D.M."/>
            <person name="Silverstein K.A.T."/>
            <person name="Koren S."/>
            <person name="Bechman K.B."/>
            <person name="Herman A."/>
            <person name="Abrahante J.E."/>
            <person name="Garbe J."/>
        </authorList>
    </citation>
    <scope>NUCLEOTIDE SEQUENCE</scope>
    <source>
        <strain evidence="1">Duluth1</strain>
        <tissue evidence="1">Whole animal</tissue>
    </source>
</reference>
<evidence type="ECO:0000313" key="1">
    <source>
        <dbReference type="EMBL" id="KAH3724484.1"/>
    </source>
</evidence>